<evidence type="ECO:0000313" key="2">
    <source>
        <dbReference type="EMBL" id="QQM38228.1"/>
    </source>
</evidence>
<gene>
    <name evidence="2" type="ORF">JEQ17_01125</name>
</gene>
<keyword evidence="3" id="KW-1185">Reference proteome</keyword>
<dbReference type="KEGG" id="slf:JEQ17_01125"/>
<feature type="transmembrane region" description="Helical" evidence="1">
    <location>
        <begin position="81"/>
        <end position="100"/>
    </location>
</feature>
<dbReference type="Proteomes" id="UP000595636">
    <property type="component" value="Chromosome"/>
</dbReference>
<proteinExistence type="predicted"/>
<dbReference type="RefSeq" id="WP_200393397.1">
    <property type="nucleotide sequence ID" value="NZ_CP066831.1"/>
</dbReference>
<dbReference type="AlphaFoldDB" id="A0A7T7HZN3"/>
<keyword evidence="1" id="KW-1133">Transmembrane helix</keyword>
<keyword evidence="1" id="KW-0472">Membrane</keyword>
<reference evidence="2 3" key="1">
    <citation type="submission" date="2020-12" db="EMBL/GenBank/DDBJ databases">
        <title>A novel species.</title>
        <authorList>
            <person name="Li K."/>
        </authorList>
    </citation>
    <scope>NUCLEOTIDE SEQUENCE [LARGE SCALE GENOMIC DNA]</scope>
    <source>
        <strain evidence="2 3">ZYC-3</strain>
    </source>
</reference>
<name>A0A7T7HZN3_9ACTN</name>
<keyword evidence="1" id="KW-0812">Transmembrane</keyword>
<protein>
    <submittedName>
        <fullName evidence="2">Uncharacterized protein</fullName>
    </submittedName>
</protein>
<dbReference type="EMBL" id="CP066831">
    <property type="protein sequence ID" value="QQM38228.1"/>
    <property type="molecule type" value="Genomic_DNA"/>
</dbReference>
<sequence length="215" mass="23644">MTTTPSATPKHASSPALRFLAHEGRIMESLIRWITRRPHGTDGADAVFTHGRDQAAMMYGLTFACVVETVALTYLLASWPVIHTIMLVVDVYTVLFVLGLHAASRTRPHTLAGHTLRIRQAANVDIHLPLDQIASIRRETRFTHQKKDGELNLPIGSETSITLELAEPVDVPTFLGAVRLVTLIRLHADDPKALYDALTCARNPPAPTPETIPQP</sequence>
<feature type="transmembrane region" description="Helical" evidence="1">
    <location>
        <begin position="56"/>
        <end position="75"/>
    </location>
</feature>
<accession>A0A7T7HZN3</accession>
<evidence type="ECO:0000256" key="1">
    <source>
        <dbReference type="SAM" id="Phobius"/>
    </source>
</evidence>
<organism evidence="2 3">
    <name type="scientific">Streptomyces liliifuscus</name>
    <dbReference type="NCBI Taxonomy" id="2797636"/>
    <lineage>
        <taxon>Bacteria</taxon>
        <taxon>Bacillati</taxon>
        <taxon>Actinomycetota</taxon>
        <taxon>Actinomycetes</taxon>
        <taxon>Kitasatosporales</taxon>
        <taxon>Streptomycetaceae</taxon>
        <taxon>Streptomyces</taxon>
    </lineage>
</organism>
<evidence type="ECO:0000313" key="3">
    <source>
        <dbReference type="Proteomes" id="UP000595636"/>
    </source>
</evidence>